<dbReference type="PROSITE" id="PS00061">
    <property type="entry name" value="ADH_SHORT"/>
    <property type="match status" value="1"/>
</dbReference>
<dbReference type="eggNOG" id="KOG1201">
    <property type="taxonomic scope" value="Eukaryota"/>
</dbReference>
<dbReference type="InterPro" id="IPR036291">
    <property type="entry name" value="NAD(P)-bd_dom_sf"/>
</dbReference>
<evidence type="ECO:0000313" key="3">
    <source>
        <dbReference type="EMBL" id="GAV47579.1"/>
    </source>
</evidence>
<dbReference type="PRINTS" id="PR00080">
    <property type="entry name" value="SDRFAMILY"/>
</dbReference>
<protein>
    <submittedName>
        <fullName evidence="3">Uncharacterized protein</fullName>
    </submittedName>
</protein>
<evidence type="ECO:0000256" key="2">
    <source>
        <dbReference type="RuleBase" id="RU000363"/>
    </source>
</evidence>
<gene>
    <name evidence="3" type="ORF">ZYGR_0H04250</name>
</gene>
<comment type="similarity">
    <text evidence="2">Belongs to the short-chain dehydrogenases/reductases (SDR) family.</text>
</comment>
<dbReference type="OrthoDB" id="5840532at2759"/>
<evidence type="ECO:0000313" key="4">
    <source>
        <dbReference type="Proteomes" id="UP000187013"/>
    </source>
</evidence>
<reference evidence="3 4" key="1">
    <citation type="submission" date="2016-08" db="EMBL/GenBank/DDBJ databases">
        <title>Draft genome sequence of allopolyploid Zygosaccharomyces rouxii.</title>
        <authorList>
            <person name="Watanabe J."/>
            <person name="Uehara K."/>
            <person name="Mogi Y."/>
            <person name="Tsukioka Y."/>
        </authorList>
    </citation>
    <scope>NUCLEOTIDE SEQUENCE [LARGE SCALE GENOMIC DNA]</scope>
    <source>
        <strain evidence="3 4">NBRC 110957</strain>
    </source>
</reference>
<organism evidence="3 4">
    <name type="scientific">Zygosaccharomyces rouxii</name>
    <dbReference type="NCBI Taxonomy" id="4956"/>
    <lineage>
        <taxon>Eukaryota</taxon>
        <taxon>Fungi</taxon>
        <taxon>Dikarya</taxon>
        <taxon>Ascomycota</taxon>
        <taxon>Saccharomycotina</taxon>
        <taxon>Saccharomycetes</taxon>
        <taxon>Saccharomycetales</taxon>
        <taxon>Saccharomycetaceae</taxon>
        <taxon>Zygosaccharomyces</taxon>
    </lineage>
</organism>
<dbReference type="PANTHER" id="PTHR24322">
    <property type="entry name" value="PKSB"/>
    <property type="match status" value="1"/>
</dbReference>
<name>A0A1Q2ZVW6_ZYGRO</name>
<proteinExistence type="inferred from homology"/>
<keyword evidence="1" id="KW-0521">NADP</keyword>
<dbReference type="Proteomes" id="UP000187013">
    <property type="component" value="Unassembled WGS sequence"/>
</dbReference>
<dbReference type="PANTHER" id="PTHR24322:SF743">
    <property type="entry name" value="AER111WP"/>
    <property type="match status" value="1"/>
</dbReference>
<evidence type="ECO:0000256" key="1">
    <source>
        <dbReference type="ARBA" id="ARBA00022857"/>
    </source>
</evidence>
<dbReference type="GO" id="GO:0016616">
    <property type="term" value="F:oxidoreductase activity, acting on the CH-OH group of donors, NAD or NADP as acceptor"/>
    <property type="evidence" value="ECO:0007669"/>
    <property type="project" value="TreeGrafter"/>
</dbReference>
<accession>A0A1Q2ZVW6</accession>
<dbReference type="InterPro" id="IPR002347">
    <property type="entry name" value="SDR_fam"/>
</dbReference>
<dbReference type="InterPro" id="IPR020904">
    <property type="entry name" value="Sc_DH/Rdtase_CS"/>
</dbReference>
<dbReference type="PRINTS" id="PR00081">
    <property type="entry name" value="GDHRDH"/>
</dbReference>
<dbReference type="Pfam" id="PF00106">
    <property type="entry name" value="adh_short"/>
    <property type="match status" value="1"/>
</dbReference>
<dbReference type="SUPFAM" id="SSF51735">
    <property type="entry name" value="NAD(P)-binding Rossmann-fold domains"/>
    <property type="match status" value="1"/>
</dbReference>
<comment type="caution">
    <text evidence="3">The sequence shown here is derived from an EMBL/GenBank/DDBJ whole genome shotgun (WGS) entry which is preliminary data.</text>
</comment>
<dbReference type="Gene3D" id="3.40.50.720">
    <property type="entry name" value="NAD(P)-binding Rossmann-like Domain"/>
    <property type="match status" value="1"/>
</dbReference>
<sequence>MNVDNAVNWVVTPLLKYPVLVYVVFWTPNVKISLLLILYSVLLKICIALNKWYKCQGNEPWKSLEELENAVVLVTGGSHGLGRSIIMELLNRYKHVKVINLDLQKSPSADTRVLDIQCDLMSSAALVHCIDEIKIRYGDNLSLIVNNAGIRAPYQYLKDSNEFSIQEVFAVNAFAPTRIIQELVPSNHQCYVVNITSTLGVLAPAKVSTYAASKAALIAFHNSYSLELSKLGISQTRSLLVLSGQLDTEMFGGFEPPLQFFAPVVDRRKLARDLIDCCERGQRGEICVPFYSNFAHLLMSLPLLPRNLVRKLSKMDDCLPQE</sequence>
<dbReference type="EMBL" id="BDGX01000008">
    <property type="protein sequence ID" value="GAV47579.1"/>
    <property type="molecule type" value="Genomic_DNA"/>
</dbReference>
<dbReference type="AlphaFoldDB" id="A0A1Q2ZVW6"/>